<comment type="caution">
    <text evidence="5">The sequence shown here is derived from an EMBL/GenBank/DDBJ whole genome shotgun (WGS) entry which is preliminary data.</text>
</comment>
<evidence type="ECO:0000313" key="6">
    <source>
        <dbReference type="Proteomes" id="UP000283255"/>
    </source>
</evidence>
<protein>
    <submittedName>
        <fullName evidence="5">Biotin-dependent carboxyltransferase family protein</fullName>
    </submittedName>
</protein>
<evidence type="ECO:0000313" key="5">
    <source>
        <dbReference type="EMBL" id="RJG42144.1"/>
    </source>
</evidence>
<keyword evidence="6" id="KW-1185">Reference proteome</keyword>
<dbReference type="Proteomes" id="UP000283255">
    <property type="component" value="Unassembled WGS sequence"/>
</dbReference>
<organism evidence="5 6">
    <name type="scientific">Motilimonas pumila</name>
    <dbReference type="NCBI Taxonomy" id="2303987"/>
    <lineage>
        <taxon>Bacteria</taxon>
        <taxon>Pseudomonadati</taxon>
        <taxon>Pseudomonadota</taxon>
        <taxon>Gammaproteobacteria</taxon>
        <taxon>Alteromonadales</taxon>
        <taxon>Alteromonadales genera incertae sedis</taxon>
        <taxon>Motilimonas</taxon>
    </lineage>
</organism>
<dbReference type="PANTHER" id="PTHR43309">
    <property type="entry name" value="5-OXOPROLINASE SUBUNIT C"/>
    <property type="match status" value="1"/>
</dbReference>
<dbReference type="Gene3D" id="2.40.100.10">
    <property type="entry name" value="Cyclophilin-like"/>
    <property type="match status" value="1"/>
</dbReference>
<dbReference type="InterPro" id="IPR029000">
    <property type="entry name" value="Cyclophilin-like_dom_sf"/>
</dbReference>
<gene>
    <name evidence="5" type="ORF">D1Z90_14465</name>
</gene>
<dbReference type="NCBIfam" id="TIGR00724">
    <property type="entry name" value="urea_amlyse_rel"/>
    <property type="match status" value="1"/>
</dbReference>
<dbReference type="GO" id="GO:0005524">
    <property type="term" value="F:ATP binding"/>
    <property type="evidence" value="ECO:0007669"/>
    <property type="project" value="UniProtKB-KW"/>
</dbReference>
<feature type="domain" description="Carboxyltransferase" evidence="4">
    <location>
        <begin position="24"/>
        <end position="313"/>
    </location>
</feature>
<evidence type="ECO:0000256" key="3">
    <source>
        <dbReference type="ARBA" id="ARBA00022840"/>
    </source>
</evidence>
<dbReference type="OrthoDB" id="9768696at2"/>
<reference evidence="5 6" key="2">
    <citation type="submission" date="2019-01" db="EMBL/GenBank/DDBJ databases">
        <title>Motilimonas pumilus sp. nov., isolated from the gut of sea cucumber (Apostichopus japonicus).</title>
        <authorList>
            <person name="Wang F.-Q."/>
            <person name="Ren L.-H."/>
            <person name="Lin Y.-W."/>
            <person name="Sun G.-H."/>
            <person name="Du Z.-J."/>
            <person name="Zhao J.-X."/>
            <person name="Liu X.-J."/>
            <person name="Liu L.-J."/>
        </authorList>
    </citation>
    <scope>NUCLEOTIDE SEQUENCE [LARGE SCALE GENOMIC DNA]</scope>
    <source>
        <strain evidence="5 6">PLHSC7-2</strain>
    </source>
</reference>
<evidence type="ECO:0000256" key="2">
    <source>
        <dbReference type="ARBA" id="ARBA00022801"/>
    </source>
</evidence>
<dbReference type="EMBL" id="QZCH01000020">
    <property type="protein sequence ID" value="RJG42144.1"/>
    <property type="molecule type" value="Genomic_DNA"/>
</dbReference>
<evidence type="ECO:0000259" key="4">
    <source>
        <dbReference type="SMART" id="SM00797"/>
    </source>
</evidence>
<dbReference type="Pfam" id="PF02626">
    <property type="entry name" value="CT_A_B"/>
    <property type="match status" value="1"/>
</dbReference>
<reference evidence="5 6" key="1">
    <citation type="submission" date="2018-09" db="EMBL/GenBank/DDBJ databases">
        <authorList>
            <person name="Wang F."/>
        </authorList>
    </citation>
    <scope>NUCLEOTIDE SEQUENCE [LARGE SCALE GENOMIC DNA]</scope>
    <source>
        <strain evidence="5 6">PLHSC7-2</strain>
    </source>
</reference>
<dbReference type="InterPro" id="IPR003778">
    <property type="entry name" value="CT_A_B"/>
</dbReference>
<dbReference type="GO" id="GO:0016787">
    <property type="term" value="F:hydrolase activity"/>
    <property type="evidence" value="ECO:0007669"/>
    <property type="project" value="UniProtKB-KW"/>
</dbReference>
<dbReference type="InterPro" id="IPR052708">
    <property type="entry name" value="PxpC"/>
</dbReference>
<keyword evidence="2" id="KW-0378">Hydrolase</keyword>
<dbReference type="RefSeq" id="WP_119911496.1">
    <property type="nucleotide sequence ID" value="NZ_QZCH01000020.1"/>
</dbReference>
<proteinExistence type="predicted"/>
<dbReference type="AlphaFoldDB" id="A0A418YCA0"/>
<dbReference type="GO" id="GO:0016740">
    <property type="term" value="F:transferase activity"/>
    <property type="evidence" value="ECO:0007669"/>
    <property type="project" value="UniProtKB-KW"/>
</dbReference>
<dbReference type="SMART" id="SM00797">
    <property type="entry name" value="AHS2"/>
    <property type="match status" value="1"/>
</dbReference>
<keyword evidence="1" id="KW-0547">Nucleotide-binding</keyword>
<evidence type="ECO:0000256" key="1">
    <source>
        <dbReference type="ARBA" id="ARBA00022741"/>
    </source>
</evidence>
<name>A0A418YCA0_9GAMM</name>
<dbReference type="PANTHER" id="PTHR43309:SF4">
    <property type="entry name" value="CARBOXYLTRANSFERASE DOMAIN-CONTAINING PROTEIN"/>
    <property type="match status" value="1"/>
</dbReference>
<accession>A0A418YCA0</accession>
<sequence>MSFEVINPGLHTSLQDLGRFGHQHVGITTGGPFDLKAFCWANKLLANPVNAPCLEITLGQFSARATAATVIAITGADMHASINHRPITAWRSYSLAAGDELRFGVCQQGMRAYLSVQGGFTTAHTLGSVSTVQREKLGGLNQGLAIKAKETLSFTPVSRGRDQQHKTRVENQQKVPSAYQPAYANSVTLEVFKGPQWRQFNHAQQRHFLAQQYSVLPASNRMALCLQAEPLEHRVAGIVSQGVSLGAIQMPPSGQPVALLNDRQTIGGYAKIANLTTQACWQVAQLRPQDTVQFALTDIAAARQSLQQVYRFFELPF</sequence>
<dbReference type="SUPFAM" id="SSF50891">
    <property type="entry name" value="Cyclophilin-like"/>
    <property type="match status" value="1"/>
</dbReference>
<keyword evidence="3" id="KW-0067">ATP-binding</keyword>
<keyword evidence="5" id="KW-0808">Transferase</keyword>